<gene>
    <name evidence="4" type="primary">ankQ</name>
    <name evidence="4" type="ORF">Lsan_2996</name>
</gene>
<dbReference type="PROSITE" id="PS50088">
    <property type="entry name" value="ANK_REPEAT"/>
    <property type="match status" value="1"/>
</dbReference>
<dbReference type="STRING" id="45074.Lsan_2996"/>
<protein>
    <submittedName>
        <fullName evidence="4">Substrate of the Dot/Icm secretion system</fullName>
    </submittedName>
</protein>
<dbReference type="PATRIC" id="fig|45074.5.peg.3225"/>
<dbReference type="SMART" id="SM00248">
    <property type="entry name" value="ANK"/>
    <property type="match status" value="3"/>
</dbReference>
<accession>A0A0W0YI37</accession>
<dbReference type="OrthoDB" id="9812708at2"/>
<sequence length="458" mass="52950">MRMKKEWNFLLNSPEKLTDIHFIKERLTNLSELRELLNLLTEYALNTNRVDLINLLLAHDDLLEHLCIKASDVKMIVQLLPEAKDKIIDKINTNPSILSKFVKGGGLPNLRTLFEISELVFQRNLLRETLLTNETLLIESLQSISHLEEMIYTLSASVDLILPTVLANQILLRRFLKEDLEKFVKPLPSYKNEILDSILRKDVLFKEQGDLNESTLRELATCFPEQLEAIIRKCKIFDEALFQEMMQTSREINKLLVPDRFKNAPLCAAVFNNEKEKIAILIQQSNNINSTCSEGFTALHWACMRRDETLIRDLISQGADSKIQNKYGKTALDYYCYQIRLDDFKSTLDYGTYQRLKKEGTLAQGPVSMKEFNLVFWNEPSKALGAPIRNKKTLKMVPILLISQKQIPYSNQQLLPLKVLLQAQFLRQRRRLQLIIELKVAIHQSFNIQEHCSCENGG</sequence>
<dbReference type="PANTHER" id="PTHR46680:SF3">
    <property type="entry name" value="NF-KAPPA-B INHIBITOR CACTUS"/>
    <property type="match status" value="1"/>
</dbReference>
<evidence type="ECO:0000313" key="5">
    <source>
        <dbReference type="Proteomes" id="UP000054703"/>
    </source>
</evidence>
<evidence type="ECO:0000256" key="1">
    <source>
        <dbReference type="ARBA" id="ARBA00022737"/>
    </source>
</evidence>
<dbReference type="Gene3D" id="1.25.40.20">
    <property type="entry name" value="Ankyrin repeat-containing domain"/>
    <property type="match status" value="1"/>
</dbReference>
<feature type="repeat" description="ANK" evidence="3">
    <location>
        <begin position="294"/>
        <end position="326"/>
    </location>
</feature>
<dbReference type="InterPro" id="IPR036770">
    <property type="entry name" value="Ankyrin_rpt-contain_sf"/>
</dbReference>
<evidence type="ECO:0000313" key="4">
    <source>
        <dbReference type="EMBL" id="KTD56308.1"/>
    </source>
</evidence>
<name>A0A0W0YI37_9GAMM</name>
<dbReference type="InterPro" id="IPR051070">
    <property type="entry name" value="NF-kappa-B_inhibitor"/>
</dbReference>
<dbReference type="RefSeq" id="WP_083505164.1">
    <property type="nucleotide sequence ID" value="NZ_CAAAIH010000010.1"/>
</dbReference>
<dbReference type="Proteomes" id="UP000054703">
    <property type="component" value="Unassembled WGS sequence"/>
</dbReference>
<evidence type="ECO:0000256" key="3">
    <source>
        <dbReference type="PROSITE-ProRule" id="PRU00023"/>
    </source>
</evidence>
<comment type="caution">
    <text evidence="4">The sequence shown here is derived from an EMBL/GenBank/DDBJ whole genome shotgun (WGS) entry which is preliminary data.</text>
</comment>
<keyword evidence="2 3" id="KW-0040">ANK repeat</keyword>
<dbReference type="PANTHER" id="PTHR46680">
    <property type="entry name" value="NF-KAPPA-B INHIBITOR ALPHA"/>
    <property type="match status" value="1"/>
</dbReference>
<reference evidence="4 5" key="1">
    <citation type="submission" date="2015-11" db="EMBL/GenBank/DDBJ databases">
        <title>Genomic analysis of 38 Legionella species identifies large and diverse effector repertoires.</title>
        <authorList>
            <person name="Burstein D."/>
            <person name="Amaro F."/>
            <person name="Zusman T."/>
            <person name="Lifshitz Z."/>
            <person name="Cohen O."/>
            <person name="Gilbert J.A."/>
            <person name="Pupko T."/>
            <person name="Shuman H.A."/>
            <person name="Segal G."/>
        </authorList>
    </citation>
    <scope>NUCLEOTIDE SEQUENCE [LARGE SCALE GENOMIC DNA]</scope>
    <source>
        <strain evidence="4 5">SC-63-C7</strain>
    </source>
</reference>
<keyword evidence="1" id="KW-0677">Repeat</keyword>
<dbReference type="AlphaFoldDB" id="A0A0W0YI37"/>
<evidence type="ECO:0000256" key="2">
    <source>
        <dbReference type="ARBA" id="ARBA00023043"/>
    </source>
</evidence>
<proteinExistence type="predicted"/>
<keyword evidence="5" id="KW-1185">Reference proteome</keyword>
<dbReference type="SUPFAM" id="SSF48403">
    <property type="entry name" value="Ankyrin repeat"/>
    <property type="match status" value="1"/>
</dbReference>
<dbReference type="EMBL" id="LNYU01000083">
    <property type="protein sequence ID" value="KTD56308.1"/>
    <property type="molecule type" value="Genomic_DNA"/>
</dbReference>
<dbReference type="InterPro" id="IPR002110">
    <property type="entry name" value="Ankyrin_rpt"/>
</dbReference>
<dbReference type="PROSITE" id="PS50297">
    <property type="entry name" value="ANK_REP_REGION"/>
    <property type="match status" value="1"/>
</dbReference>
<organism evidence="4 5">
    <name type="scientific">Legionella santicrucis</name>
    <dbReference type="NCBI Taxonomy" id="45074"/>
    <lineage>
        <taxon>Bacteria</taxon>
        <taxon>Pseudomonadati</taxon>
        <taxon>Pseudomonadota</taxon>
        <taxon>Gammaproteobacteria</taxon>
        <taxon>Legionellales</taxon>
        <taxon>Legionellaceae</taxon>
        <taxon>Legionella</taxon>
    </lineage>
</organism>
<dbReference type="Pfam" id="PF12796">
    <property type="entry name" value="Ank_2"/>
    <property type="match status" value="1"/>
</dbReference>